<evidence type="ECO:0000256" key="4">
    <source>
        <dbReference type="ARBA" id="ARBA00022833"/>
    </source>
</evidence>
<dbReference type="Pfam" id="PF22608">
    <property type="entry name" value="DNAX_ATPase_lid"/>
    <property type="match status" value="1"/>
</dbReference>
<dbReference type="FunFam" id="3.40.50.300:FF:000014">
    <property type="entry name" value="DNA polymerase III subunit gamma/tau"/>
    <property type="match status" value="1"/>
</dbReference>
<evidence type="ECO:0000256" key="8">
    <source>
        <dbReference type="RuleBase" id="RU364063"/>
    </source>
</evidence>
<dbReference type="InterPro" id="IPR027417">
    <property type="entry name" value="P-loop_NTPase"/>
</dbReference>
<dbReference type="PANTHER" id="PTHR11669:SF0">
    <property type="entry name" value="PROTEIN STICHEL-LIKE 2"/>
    <property type="match status" value="1"/>
</dbReference>
<reference evidence="11" key="3">
    <citation type="submission" date="2019-06" db="EMBL/GenBank/DDBJ databases">
        <title>A comparative analysis of the Nautiliaceae.</title>
        <authorList>
            <person name="Grosche A."/>
            <person name="Smedile F."/>
            <person name="Vetriani C."/>
        </authorList>
    </citation>
    <scope>NUCLEOTIDE SEQUENCE</scope>
    <source>
        <strain evidence="11">TB6</strain>
    </source>
</reference>
<dbReference type="GO" id="GO:0046872">
    <property type="term" value="F:metal ion binding"/>
    <property type="evidence" value="ECO:0007669"/>
    <property type="project" value="UniProtKB-KW"/>
</dbReference>
<dbReference type="GO" id="GO:0006261">
    <property type="term" value="P:DNA-templated DNA replication"/>
    <property type="evidence" value="ECO:0007669"/>
    <property type="project" value="TreeGrafter"/>
</dbReference>
<keyword evidence="8 11" id="KW-0548">Nucleotidyltransferase</keyword>
<dbReference type="SUPFAM" id="SSF52540">
    <property type="entry name" value="P-loop containing nucleoside triphosphate hydrolases"/>
    <property type="match status" value="1"/>
</dbReference>
<keyword evidence="2" id="KW-0479">Metal-binding</keyword>
<feature type="domain" description="AAA+ ATPase" evidence="10">
    <location>
        <begin position="34"/>
        <end position="177"/>
    </location>
</feature>
<dbReference type="Gene3D" id="3.40.50.300">
    <property type="entry name" value="P-loop containing nucleotide triphosphate hydrolases"/>
    <property type="match status" value="1"/>
</dbReference>
<dbReference type="RefSeq" id="WP_123352572.1">
    <property type="nucleotide sequence ID" value="NZ_CP027432.2"/>
</dbReference>
<dbReference type="InterPro" id="IPR045085">
    <property type="entry name" value="HLD_clamp_pol_III_gamma_tau"/>
</dbReference>
<reference evidence="12 13" key="2">
    <citation type="submission" date="2018-11" db="EMBL/GenBank/DDBJ databases">
        <title>Genomic Encyclopedia of Type Strains, Phase IV (KMG-IV): sequencing the most valuable type-strain genomes for metagenomic binning, comparative biology and taxonomic classification.</title>
        <authorList>
            <person name="Goeker M."/>
        </authorList>
    </citation>
    <scope>NUCLEOTIDE SEQUENCE [LARGE SCALE GENOMIC DNA]</scope>
    <source>
        <strain evidence="12 13">DSM 27783</strain>
    </source>
</reference>
<comment type="similarity">
    <text evidence="1 8">Belongs to the DnaX/STICHEL family.</text>
</comment>
<evidence type="ECO:0000256" key="7">
    <source>
        <dbReference type="ARBA" id="ARBA00049244"/>
    </source>
</evidence>
<dbReference type="PANTHER" id="PTHR11669">
    <property type="entry name" value="REPLICATION FACTOR C / DNA POLYMERASE III GAMMA-TAU SUBUNIT"/>
    <property type="match status" value="1"/>
</dbReference>
<comment type="subunit">
    <text evidence="8">DNA polymerase III contains a core (composed of alpha, epsilon and theta chains) that associates with a tau subunit. This core dimerizes to form the POLIII' complex. PolIII' associates with the gamma complex (composed of gamma, delta, delta', psi and chi chains) and with the beta chain to form the complete DNA polymerase III complex.</text>
</comment>
<dbReference type="CDD" id="cd18137">
    <property type="entry name" value="HLD_clamp_pol_III_gamma_tau"/>
    <property type="match status" value="1"/>
</dbReference>
<keyword evidence="6 8" id="KW-0239">DNA-directed DNA polymerase</keyword>
<evidence type="ECO:0000313" key="11">
    <source>
        <dbReference type="EMBL" id="QCI27635.1"/>
    </source>
</evidence>
<dbReference type="EC" id="2.7.7.7" evidence="8"/>
<keyword evidence="4" id="KW-0862">Zinc</keyword>
<gene>
    <name evidence="8" type="primary">dnaX</name>
    <name evidence="11" type="ORF">C6V80_01245</name>
    <name evidence="12" type="ORF">EDC58_1178</name>
</gene>
<accession>A0AAJ4UY00</accession>
<evidence type="ECO:0000256" key="9">
    <source>
        <dbReference type="SAM" id="MobiDB-lite"/>
    </source>
</evidence>
<dbReference type="GO" id="GO:0009360">
    <property type="term" value="C:DNA polymerase III complex"/>
    <property type="evidence" value="ECO:0007669"/>
    <property type="project" value="InterPro"/>
</dbReference>
<dbReference type="InterPro" id="IPR050238">
    <property type="entry name" value="DNA_Rep/Repair_Clamp_Loader"/>
</dbReference>
<evidence type="ECO:0000256" key="2">
    <source>
        <dbReference type="ARBA" id="ARBA00022723"/>
    </source>
</evidence>
<keyword evidence="3 8" id="KW-0547">Nucleotide-binding</keyword>
<dbReference type="Proteomes" id="UP000272781">
    <property type="component" value="Unassembled WGS sequence"/>
</dbReference>
<evidence type="ECO:0000313" key="14">
    <source>
        <dbReference type="Proteomes" id="UP000298805"/>
    </source>
</evidence>
<dbReference type="InterPro" id="IPR012763">
    <property type="entry name" value="DNA_pol_III_sug/sutau_N"/>
</dbReference>
<protein>
    <recommendedName>
        <fullName evidence="8">DNA polymerase III subunit gamma/tau</fullName>
        <ecNumber evidence="8">2.7.7.7</ecNumber>
    </recommendedName>
</protein>
<evidence type="ECO:0000256" key="1">
    <source>
        <dbReference type="ARBA" id="ARBA00006360"/>
    </source>
</evidence>
<proteinExistence type="inferred from homology"/>
<keyword evidence="5 8" id="KW-0067">ATP-binding</keyword>
<keyword evidence="8" id="KW-0235">DNA replication</keyword>
<sequence length="495" mass="56872">MVLALKYRPKRFEEIIGQDAIVKTLTNALDKNRLAHAYLFSGLRGAGKTTTARIFSKALQCEKGPTSSPCETCENCIMANENRHIDIIEMDAASNRKIEDIRELIEHTKYKPTLGKYKIFIIDEVHMLTNEAFNALLKTLEEPPEYVKFIMATTDPLKLPATILSRVQHFRFNKIPESTIESYLQRVLTQENVEFEDEALRLIVKSAKGSVRDSLTLLDQAIAYCGGKIELDKVVEMLGVINPEIISQIFKAIIENDKEKLKEIIKEIKDYDIESVLDEIILFLKDALFNGGLPLITVQRFFNIISDSRELIKYNSDNEFILSLMFFRMVEATKPHKIDDLIKNLEQKIDIDSYKPKDLPNITKPDPEELFKTLIAKIKEKDYDLGLCFETSVKFISFENNELKWESCPDIECKNMLRRFFSPVIRPLINEIFGLNVKIIPQKCPESPKPQPQPQQPQTQKKTNSPLNDKSEQVISKVREVFGSDVKITKILHKS</sequence>
<dbReference type="InterPro" id="IPR003593">
    <property type="entry name" value="AAA+_ATPase"/>
</dbReference>
<evidence type="ECO:0000313" key="12">
    <source>
        <dbReference type="EMBL" id="ROR40190.1"/>
    </source>
</evidence>
<dbReference type="Proteomes" id="UP000298805">
    <property type="component" value="Chromosome"/>
</dbReference>
<dbReference type="GO" id="GO:0003887">
    <property type="term" value="F:DNA-directed DNA polymerase activity"/>
    <property type="evidence" value="ECO:0007669"/>
    <property type="project" value="UniProtKB-KW"/>
</dbReference>
<comment type="function">
    <text evidence="8">DNA polymerase III is a complex, multichain enzyme responsible for most of the replicative synthesis in bacteria. This DNA polymerase also exhibits 3' to 5' exonuclease activity.</text>
</comment>
<feature type="region of interest" description="Disordered" evidence="9">
    <location>
        <begin position="444"/>
        <end position="472"/>
    </location>
</feature>
<organism evidence="12 13">
    <name type="scientific">Caminibacter pacificus</name>
    <dbReference type="NCBI Taxonomy" id="1424653"/>
    <lineage>
        <taxon>Bacteria</taxon>
        <taxon>Pseudomonadati</taxon>
        <taxon>Campylobacterota</taxon>
        <taxon>Epsilonproteobacteria</taxon>
        <taxon>Nautiliales</taxon>
        <taxon>Nautiliaceae</taxon>
        <taxon>Caminibacter</taxon>
    </lineage>
</organism>
<evidence type="ECO:0000256" key="6">
    <source>
        <dbReference type="ARBA" id="ARBA00022932"/>
    </source>
</evidence>
<dbReference type="NCBIfam" id="TIGR02397">
    <property type="entry name" value="dnaX_nterm"/>
    <property type="match status" value="1"/>
</dbReference>
<dbReference type="EMBL" id="RJVK01000002">
    <property type="protein sequence ID" value="ROR40190.1"/>
    <property type="molecule type" value="Genomic_DNA"/>
</dbReference>
<keyword evidence="8 11" id="KW-0808">Transferase</keyword>
<comment type="catalytic activity">
    <reaction evidence="7 8">
        <text>DNA(n) + a 2'-deoxyribonucleoside 5'-triphosphate = DNA(n+1) + diphosphate</text>
        <dbReference type="Rhea" id="RHEA:22508"/>
        <dbReference type="Rhea" id="RHEA-COMP:17339"/>
        <dbReference type="Rhea" id="RHEA-COMP:17340"/>
        <dbReference type="ChEBI" id="CHEBI:33019"/>
        <dbReference type="ChEBI" id="CHEBI:61560"/>
        <dbReference type="ChEBI" id="CHEBI:173112"/>
        <dbReference type="EC" id="2.7.7.7"/>
    </reaction>
</comment>
<dbReference type="GO" id="GO:0005524">
    <property type="term" value="F:ATP binding"/>
    <property type="evidence" value="ECO:0007669"/>
    <property type="project" value="UniProtKB-KW"/>
</dbReference>
<dbReference type="FunFam" id="1.10.8.60:FF:000013">
    <property type="entry name" value="DNA polymerase III subunit gamma/tau"/>
    <property type="match status" value="1"/>
</dbReference>
<dbReference type="NCBIfam" id="NF006280">
    <property type="entry name" value="PRK08451.1"/>
    <property type="match status" value="1"/>
</dbReference>
<dbReference type="AlphaFoldDB" id="A0AAJ4UY00"/>
<evidence type="ECO:0000259" key="10">
    <source>
        <dbReference type="SMART" id="SM00382"/>
    </source>
</evidence>
<evidence type="ECO:0000256" key="3">
    <source>
        <dbReference type="ARBA" id="ARBA00022741"/>
    </source>
</evidence>
<dbReference type="Gene3D" id="1.10.8.60">
    <property type="match status" value="1"/>
</dbReference>
<dbReference type="EMBL" id="CP027432">
    <property type="protein sequence ID" value="QCI27635.1"/>
    <property type="molecule type" value="Genomic_DNA"/>
</dbReference>
<name>A0AAJ4UY00_9BACT</name>
<evidence type="ECO:0000313" key="13">
    <source>
        <dbReference type="Proteomes" id="UP000272781"/>
    </source>
</evidence>
<dbReference type="SMART" id="SM00382">
    <property type="entry name" value="AAA"/>
    <property type="match status" value="1"/>
</dbReference>
<dbReference type="CDD" id="cd00009">
    <property type="entry name" value="AAA"/>
    <property type="match status" value="1"/>
</dbReference>
<dbReference type="Pfam" id="PF13177">
    <property type="entry name" value="DNA_pol3_delta2"/>
    <property type="match status" value="1"/>
</dbReference>
<evidence type="ECO:0000256" key="5">
    <source>
        <dbReference type="ARBA" id="ARBA00022840"/>
    </source>
</evidence>
<reference evidence="14" key="1">
    <citation type="submission" date="2018-03" db="EMBL/GenBank/DDBJ databases">
        <title>A comparative analysis of the Nautiliaceae.</title>
        <authorList>
            <person name="Grosche A."/>
            <person name="Smedile F."/>
            <person name="Vetriani C."/>
        </authorList>
    </citation>
    <scope>NUCLEOTIDE SEQUENCE [LARGE SCALE GENOMIC DNA]</scope>
    <source>
        <strain evidence="14">TB6</strain>
    </source>
</reference>
<keyword evidence="14" id="KW-1185">Reference proteome</keyword>